<dbReference type="EMBL" id="AP022592">
    <property type="protein sequence ID" value="BBY46853.1"/>
    <property type="molecule type" value="Genomic_DNA"/>
</dbReference>
<reference evidence="1 2" key="1">
    <citation type="journal article" date="2019" name="Emerg. Microbes Infect.">
        <title>Comprehensive subspecies identification of 175 nontuberculous mycobacteria species based on 7547 genomic profiles.</title>
        <authorList>
            <person name="Matsumoto Y."/>
            <person name="Kinjo T."/>
            <person name="Motooka D."/>
            <person name="Nabeya D."/>
            <person name="Jung N."/>
            <person name="Uechi K."/>
            <person name="Horii T."/>
            <person name="Iida T."/>
            <person name="Fujita J."/>
            <person name="Nakamura S."/>
        </authorList>
    </citation>
    <scope>NUCLEOTIDE SEQUENCE [LARGE SCALE GENOMIC DNA]</scope>
    <source>
        <strain evidence="1 2">JCM 18538</strain>
        <plasmid evidence="1">pJCM18538</plasmid>
    </source>
</reference>
<proteinExistence type="predicted"/>
<accession>A0A7I7RQQ5</accession>
<keyword evidence="1" id="KW-0614">Plasmid</keyword>
<name>A0A7I7RQQ5_9MYCO</name>
<gene>
    <name evidence="1" type="ORF">MARA_02830</name>
</gene>
<evidence type="ECO:0000313" key="2">
    <source>
        <dbReference type="Proteomes" id="UP000467428"/>
    </source>
</evidence>
<dbReference type="Proteomes" id="UP000467428">
    <property type="component" value="Plasmid pJCM18538"/>
</dbReference>
<keyword evidence="2" id="KW-1185">Reference proteome</keyword>
<dbReference type="KEGG" id="marz:MARA_02830"/>
<sequence length="210" mass="22836">MWDAITGSGGAALLSDMTMYPWDDGGRRAGDLLSWIPDDAQSPDRFVAERAGQSALAVATFLADKREALAEAPPNPILWQSFASSLVPYLGALVGDDDGSQGFEPLDALESIESPVTRTVGLFRAMMKNSEANETFIDAATKRAKAYQEAFANAVSKDPRLAGTNDTRQWLIQAVRLRGVVAKAEPANTPIRDGQRRPTLKLRSPWMLRS</sequence>
<protein>
    <submittedName>
        <fullName evidence="1">Uncharacterized protein</fullName>
    </submittedName>
</protein>
<evidence type="ECO:0000313" key="1">
    <source>
        <dbReference type="EMBL" id="BBY46853.1"/>
    </source>
</evidence>
<dbReference type="AlphaFoldDB" id="A0A7I7RQQ5"/>
<geneLocation type="plasmid" evidence="1">
    <name>pJCM18538</name>
</geneLocation>
<organism evidence="1 2">
    <name type="scientific">Mycolicibacterium arabiense</name>
    <dbReference type="NCBI Taxonomy" id="1286181"/>
    <lineage>
        <taxon>Bacteria</taxon>
        <taxon>Bacillati</taxon>
        <taxon>Actinomycetota</taxon>
        <taxon>Actinomycetes</taxon>
        <taxon>Mycobacteriales</taxon>
        <taxon>Mycobacteriaceae</taxon>
        <taxon>Mycolicibacterium</taxon>
    </lineage>
</organism>